<dbReference type="Proteomes" id="UP000515955">
    <property type="component" value="Chromosome"/>
</dbReference>
<dbReference type="EMBL" id="CP060717">
    <property type="protein sequence ID" value="QNN65460.1"/>
    <property type="molecule type" value="Genomic_DNA"/>
</dbReference>
<dbReference type="Gene3D" id="3.40.50.1820">
    <property type="entry name" value="alpha/beta hydrolase"/>
    <property type="match status" value="1"/>
</dbReference>
<accession>A0A7G9SC85</accession>
<dbReference type="InterPro" id="IPR000073">
    <property type="entry name" value="AB_hydrolase_1"/>
</dbReference>
<sequence>MKRWQDRYWNSADGLRLHYRDYPGPHDRPPLLCIPGLTRNAADFEPIADHVAGQWRVIAVDLRGRGLSDRDPNSGNYTPPVYATDLLKLLDQLGIADAVFVGTSLGGLVTMLMAWSDSERIAGALINDIGPDIDREGLEWISTYVGKDVRYPDWSAATAAIRKRSGAKFPYWSDGAWDRFARRVCREEKGEVRFDYDMALAENFRRAMDEEPADLWPGLAALSGVPVTVLRGELSDLLSVETARRMGETVPGAEIVTIPATGHTPNLEEPESLAALDRLLARVLESHTAPE</sequence>
<reference evidence="2 3" key="1">
    <citation type="submission" date="2020-08" db="EMBL/GenBank/DDBJ databases">
        <title>Genome sequence of Sphingomonas rhizophila KACC 19189T.</title>
        <authorList>
            <person name="Hyun D.-W."/>
            <person name="Bae J.-W."/>
        </authorList>
    </citation>
    <scope>NUCLEOTIDE SEQUENCE [LARGE SCALE GENOMIC DNA]</scope>
    <source>
        <strain evidence="2 3">KACC 19189</strain>
    </source>
</reference>
<name>A0A7G9SC85_9SPHN</name>
<keyword evidence="2" id="KW-0378">Hydrolase</keyword>
<dbReference type="GO" id="GO:0016020">
    <property type="term" value="C:membrane"/>
    <property type="evidence" value="ECO:0007669"/>
    <property type="project" value="TreeGrafter"/>
</dbReference>
<evidence type="ECO:0000259" key="1">
    <source>
        <dbReference type="Pfam" id="PF12697"/>
    </source>
</evidence>
<organism evidence="2 3">
    <name type="scientific">Sphingomonas rhizophila</name>
    <dbReference type="NCBI Taxonomy" id="2071607"/>
    <lineage>
        <taxon>Bacteria</taxon>
        <taxon>Pseudomonadati</taxon>
        <taxon>Pseudomonadota</taxon>
        <taxon>Alphaproteobacteria</taxon>
        <taxon>Sphingomonadales</taxon>
        <taxon>Sphingomonadaceae</taxon>
        <taxon>Sphingomonas</taxon>
    </lineage>
</organism>
<dbReference type="RefSeq" id="WP_187542451.1">
    <property type="nucleotide sequence ID" value="NZ_CP060717.1"/>
</dbReference>
<proteinExistence type="predicted"/>
<keyword evidence="3" id="KW-1185">Reference proteome</keyword>
<dbReference type="InterPro" id="IPR050266">
    <property type="entry name" value="AB_hydrolase_sf"/>
</dbReference>
<dbReference type="PANTHER" id="PTHR43798">
    <property type="entry name" value="MONOACYLGLYCEROL LIPASE"/>
    <property type="match status" value="1"/>
</dbReference>
<evidence type="ECO:0000313" key="3">
    <source>
        <dbReference type="Proteomes" id="UP000515955"/>
    </source>
</evidence>
<evidence type="ECO:0000313" key="2">
    <source>
        <dbReference type="EMBL" id="QNN65460.1"/>
    </source>
</evidence>
<dbReference type="KEGG" id="srhi:H9L12_02295"/>
<dbReference type="PANTHER" id="PTHR43798:SF33">
    <property type="entry name" value="HYDROLASE, PUTATIVE (AFU_ORTHOLOGUE AFUA_2G14860)-RELATED"/>
    <property type="match status" value="1"/>
</dbReference>
<dbReference type="GO" id="GO:0016787">
    <property type="term" value="F:hydrolase activity"/>
    <property type="evidence" value="ECO:0007669"/>
    <property type="project" value="UniProtKB-KW"/>
</dbReference>
<dbReference type="SUPFAM" id="SSF53474">
    <property type="entry name" value="alpha/beta-Hydrolases"/>
    <property type="match status" value="1"/>
</dbReference>
<gene>
    <name evidence="2" type="ORF">H9L12_02295</name>
</gene>
<protein>
    <submittedName>
        <fullName evidence="2">Alpha/beta hydrolase</fullName>
    </submittedName>
</protein>
<dbReference type="Pfam" id="PF12697">
    <property type="entry name" value="Abhydrolase_6"/>
    <property type="match status" value="1"/>
</dbReference>
<feature type="domain" description="AB hydrolase-1" evidence="1">
    <location>
        <begin position="31"/>
        <end position="275"/>
    </location>
</feature>
<dbReference type="InterPro" id="IPR029058">
    <property type="entry name" value="AB_hydrolase_fold"/>
</dbReference>
<dbReference type="AlphaFoldDB" id="A0A7G9SC85"/>